<name>A0A0D6MK77_9PROT</name>
<proteinExistence type="predicted"/>
<accession>A0A0D6MK77</accession>
<dbReference type="STRING" id="1231623.Tasa_012_052"/>
<evidence type="ECO:0000313" key="2">
    <source>
        <dbReference type="Proteomes" id="UP000032679"/>
    </source>
</evidence>
<dbReference type="RefSeq" id="WP_048848262.1">
    <property type="nucleotide sequence ID" value="NZ_BALE01000012.1"/>
</dbReference>
<protein>
    <submittedName>
        <fullName evidence="1">Uncharacterized protein</fullName>
    </submittedName>
</protein>
<evidence type="ECO:0000313" key="1">
    <source>
        <dbReference type="EMBL" id="GAN53876.1"/>
    </source>
</evidence>
<gene>
    <name evidence="1" type="ORF">Tasa_012_052</name>
</gene>
<dbReference type="AlphaFoldDB" id="A0A0D6MK77"/>
<dbReference type="OrthoDB" id="7223136at2"/>
<reference evidence="1 2" key="1">
    <citation type="submission" date="2012-10" db="EMBL/GenBank/DDBJ databases">
        <title>Genome sequencing of Tanticharoenia sakaeratensis NBRC 103193.</title>
        <authorList>
            <person name="Azuma Y."/>
            <person name="Hadano H."/>
            <person name="Hirakawa H."/>
            <person name="Matsushita K."/>
        </authorList>
    </citation>
    <scope>NUCLEOTIDE SEQUENCE [LARGE SCALE GENOMIC DNA]</scope>
    <source>
        <strain evidence="1 2">NBRC 103193</strain>
    </source>
</reference>
<sequence length="153" mass="16546">MRRETAIVAGFVVVVAGSAALVWSFALPNLVPLHVPKFVSVAMVSGPSRQQTILTPQQVSDLNRWIDGTTHEWGPLSSTPPSSGDAVLTLHPEHGADYTMTVWLGISAGDWNDAAVLQRGEGSKARYATLPEHDFAPLRHIVQPEQFQQADAP</sequence>
<dbReference type="EMBL" id="BALE01000012">
    <property type="protein sequence ID" value="GAN53876.1"/>
    <property type="molecule type" value="Genomic_DNA"/>
</dbReference>
<keyword evidence="2" id="KW-1185">Reference proteome</keyword>
<dbReference type="Proteomes" id="UP000032679">
    <property type="component" value="Unassembled WGS sequence"/>
</dbReference>
<comment type="caution">
    <text evidence="1">The sequence shown here is derived from an EMBL/GenBank/DDBJ whole genome shotgun (WGS) entry which is preliminary data.</text>
</comment>
<organism evidence="1 2">
    <name type="scientific">Tanticharoenia sakaeratensis NBRC 103193</name>
    <dbReference type="NCBI Taxonomy" id="1231623"/>
    <lineage>
        <taxon>Bacteria</taxon>
        <taxon>Pseudomonadati</taxon>
        <taxon>Pseudomonadota</taxon>
        <taxon>Alphaproteobacteria</taxon>
        <taxon>Acetobacterales</taxon>
        <taxon>Acetobacteraceae</taxon>
        <taxon>Tanticharoenia</taxon>
    </lineage>
</organism>